<comment type="subcellular location">
    <subcellularLocation>
        <location evidence="1">Periplasm</location>
    </subcellularLocation>
</comment>
<dbReference type="InterPro" id="IPR051403">
    <property type="entry name" value="NosZ/Cyto_c_oxidase_sub2"/>
</dbReference>
<dbReference type="PROSITE" id="PS50857">
    <property type="entry name" value="COX2_CUA"/>
    <property type="match status" value="1"/>
</dbReference>
<dbReference type="EMBL" id="JACHDD010000002">
    <property type="protein sequence ID" value="MBB5423413.1"/>
    <property type="molecule type" value="Genomic_DNA"/>
</dbReference>
<proteinExistence type="predicted"/>
<evidence type="ECO:0000256" key="3">
    <source>
        <dbReference type="ARBA" id="ARBA00023008"/>
    </source>
</evidence>
<evidence type="ECO:0000313" key="5">
    <source>
        <dbReference type="EMBL" id="MBB5423413.1"/>
    </source>
</evidence>
<dbReference type="InterPro" id="IPR002429">
    <property type="entry name" value="CcO_II-like_C"/>
</dbReference>
<organism evidence="5 6">
    <name type="scientific">Paraburkholderia atlantica</name>
    <dbReference type="NCBI Taxonomy" id="2654982"/>
    <lineage>
        <taxon>Bacteria</taxon>
        <taxon>Pseudomonadati</taxon>
        <taxon>Pseudomonadota</taxon>
        <taxon>Betaproteobacteria</taxon>
        <taxon>Burkholderiales</taxon>
        <taxon>Burkholderiaceae</taxon>
        <taxon>Paraburkholderia</taxon>
    </lineage>
</organism>
<evidence type="ECO:0000256" key="2">
    <source>
        <dbReference type="ARBA" id="ARBA00022723"/>
    </source>
</evidence>
<dbReference type="GO" id="GO:0016020">
    <property type="term" value="C:membrane"/>
    <property type="evidence" value="ECO:0007669"/>
    <property type="project" value="InterPro"/>
</dbReference>
<accession>A0A6I1QAN8</accession>
<feature type="domain" description="Cytochrome oxidase subunit II copper A binding" evidence="4">
    <location>
        <begin position="80"/>
        <end position="182"/>
    </location>
</feature>
<dbReference type="Gene3D" id="2.60.40.420">
    <property type="entry name" value="Cupredoxins - blue copper proteins"/>
    <property type="match status" value="1"/>
</dbReference>
<dbReference type="InterPro" id="IPR008972">
    <property type="entry name" value="Cupredoxin"/>
</dbReference>
<dbReference type="GO" id="GO:0042597">
    <property type="term" value="C:periplasmic space"/>
    <property type="evidence" value="ECO:0007669"/>
    <property type="project" value="UniProtKB-SubCell"/>
</dbReference>
<comment type="caution">
    <text evidence="5">The sequence shown here is derived from an EMBL/GenBank/DDBJ whole genome shotgun (WGS) entry which is preliminary data.</text>
</comment>
<dbReference type="SUPFAM" id="SSF49503">
    <property type="entry name" value="Cupredoxins"/>
    <property type="match status" value="1"/>
</dbReference>
<keyword evidence="3" id="KW-0186">Copper</keyword>
<evidence type="ECO:0000259" key="4">
    <source>
        <dbReference type="PROSITE" id="PS50857"/>
    </source>
</evidence>
<dbReference type="PANTHER" id="PTHR42838:SF2">
    <property type="entry name" value="NITROUS-OXIDE REDUCTASE"/>
    <property type="match status" value="1"/>
</dbReference>
<protein>
    <submittedName>
        <fullName evidence="5">Cytochrome c oxidase subunit 2</fullName>
    </submittedName>
</protein>
<dbReference type="Proteomes" id="UP000592780">
    <property type="component" value="Unassembled WGS sequence"/>
</dbReference>
<dbReference type="PANTHER" id="PTHR42838">
    <property type="entry name" value="CYTOCHROME C OXIDASE SUBUNIT II"/>
    <property type="match status" value="1"/>
</dbReference>
<dbReference type="RefSeq" id="WP_152854879.1">
    <property type="nucleotide sequence ID" value="NZ_JACHDD010000002.1"/>
</dbReference>
<name>A0A6I1QAN8_PARAM</name>
<evidence type="ECO:0000256" key="1">
    <source>
        <dbReference type="ARBA" id="ARBA00004418"/>
    </source>
</evidence>
<keyword evidence="2" id="KW-0479">Metal-binding</keyword>
<evidence type="ECO:0000313" key="6">
    <source>
        <dbReference type="Proteomes" id="UP000592780"/>
    </source>
</evidence>
<dbReference type="GO" id="GO:0004129">
    <property type="term" value="F:cytochrome-c oxidase activity"/>
    <property type="evidence" value="ECO:0007669"/>
    <property type="project" value="InterPro"/>
</dbReference>
<dbReference type="Pfam" id="PF00116">
    <property type="entry name" value="COX2"/>
    <property type="match status" value="1"/>
</dbReference>
<gene>
    <name evidence="5" type="ORF">HDG40_001555</name>
</gene>
<dbReference type="AlphaFoldDB" id="A0A6I1QAN8"/>
<keyword evidence="6" id="KW-1185">Reference proteome</keyword>
<dbReference type="PROSITE" id="PS00078">
    <property type="entry name" value="COX2"/>
    <property type="match status" value="1"/>
</dbReference>
<sequence length="191" mass="21168">MSTETSHQPNRDGHSVAMRVERRWAIFAGGLILLLLVVMIYIGMHSAMTSPSRVETIDPSRLQMSGEFVESNLGSAVEPDGSVTVRFIAQQYSFTPQCLLMPADTPVTLRMTSADVVHGLEIMGTNVNAMIEPGYVSTLTTVFPKPAEHLMPCHEYCGFGHQTMWAHVKVIDKATFFEAARHSRRLSCVSR</sequence>
<dbReference type="InterPro" id="IPR001505">
    <property type="entry name" value="Copper_CuA"/>
</dbReference>
<dbReference type="GO" id="GO:0005507">
    <property type="term" value="F:copper ion binding"/>
    <property type="evidence" value="ECO:0007669"/>
    <property type="project" value="InterPro"/>
</dbReference>
<reference evidence="5 6" key="1">
    <citation type="submission" date="2020-08" db="EMBL/GenBank/DDBJ databases">
        <title>Genomic Encyclopedia of Type Strains, Phase IV (KMG-V): Genome sequencing to study the core and pangenomes of soil and plant-associated prokaryotes.</title>
        <authorList>
            <person name="Whitman W."/>
        </authorList>
    </citation>
    <scope>NUCLEOTIDE SEQUENCE [LARGE SCALE GENOMIC DNA]</scope>
    <source>
        <strain evidence="5 6">JPY158</strain>
    </source>
</reference>